<gene>
    <name evidence="1" type="ORF">NDU88_004908</name>
</gene>
<dbReference type="AlphaFoldDB" id="A0AAV7V2J0"/>
<name>A0AAV7V2J0_PLEWA</name>
<comment type="caution">
    <text evidence="1">The sequence shown here is derived from an EMBL/GenBank/DDBJ whole genome shotgun (WGS) entry which is preliminary data.</text>
</comment>
<protein>
    <submittedName>
        <fullName evidence="1">Uncharacterized protein</fullName>
    </submittedName>
</protein>
<keyword evidence="2" id="KW-1185">Reference proteome</keyword>
<proteinExistence type="predicted"/>
<sequence length="148" mass="16411">MQLRPCASQVPRYWSQEDTPLAHSGGCSYAPAQARCPLLEPKGHPASALRRMQLRPCASQVPRYWSQEDTPLAHSGGCSYAPAQARCPLLEPKGHPASALRRMQLRPCASQVPRYWSQEDTPLAHSVRCSYTPAQARWPATGVKRTPH</sequence>
<evidence type="ECO:0000313" key="2">
    <source>
        <dbReference type="Proteomes" id="UP001066276"/>
    </source>
</evidence>
<reference evidence="1" key="1">
    <citation type="journal article" date="2022" name="bioRxiv">
        <title>Sequencing and chromosome-scale assembly of the giantPleurodeles waltlgenome.</title>
        <authorList>
            <person name="Brown T."/>
            <person name="Elewa A."/>
            <person name="Iarovenko S."/>
            <person name="Subramanian E."/>
            <person name="Araus A.J."/>
            <person name="Petzold A."/>
            <person name="Susuki M."/>
            <person name="Suzuki K.-i.T."/>
            <person name="Hayashi T."/>
            <person name="Toyoda A."/>
            <person name="Oliveira C."/>
            <person name="Osipova E."/>
            <person name="Leigh N.D."/>
            <person name="Simon A."/>
            <person name="Yun M.H."/>
        </authorList>
    </citation>
    <scope>NUCLEOTIDE SEQUENCE</scope>
    <source>
        <strain evidence="1">20211129_DDA</strain>
        <tissue evidence="1">Liver</tissue>
    </source>
</reference>
<dbReference type="Proteomes" id="UP001066276">
    <property type="component" value="Chromosome 2_2"/>
</dbReference>
<evidence type="ECO:0000313" key="1">
    <source>
        <dbReference type="EMBL" id="KAJ1195640.1"/>
    </source>
</evidence>
<dbReference type="EMBL" id="JANPWB010000004">
    <property type="protein sequence ID" value="KAJ1195640.1"/>
    <property type="molecule type" value="Genomic_DNA"/>
</dbReference>
<organism evidence="1 2">
    <name type="scientific">Pleurodeles waltl</name>
    <name type="common">Iberian ribbed newt</name>
    <dbReference type="NCBI Taxonomy" id="8319"/>
    <lineage>
        <taxon>Eukaryota</taxon>
        <taxon>Metazoa</taxon>
        <taxon>Chordata</taxon>
        <taxon>Craniata</taxon>
        <taxon>Vertebrata</taxon>
        <taxon>Euteleostomi</taxon>
        <taxon>Amphibia</taxon>
        <taxon>Batrachia</taxon>
        <taxon>Caudata</taxon>
        <taxon>Salamandroidea</taxon>
        <taxon>Salamandridae</taxon>
        <taxon>Pleurodelinae</taxon>
        <taxon>Pleurodeles</taxon>
    </lineage>
</organism>
<accession>A0AAV7V2J0</accession>